<evidence type="ECO:0000313" key="1">
    <source>
        <dbReference type="EMBL" id="VFR43468.1"/>
    </source>
</evidence>
<protein>
    <submittedName>
        <fullName evidence="3">Uncharacterized protein</fullName>
    </submittedName>
</protein>
<evidence type="ECO:0000313" key="3">
    <source>
        <dbReference type="EMBL" id="VFR89669.1"/>
    </source>
</evidence>
<organism evidence="3">
    <name type="scientific">plant metagenome</name>
    <dbReference type="NCBI Taxonomy" id="1297885"/>
    <lineage>
        <taxon>unclassified sequences</taxon>
        <taxon>metagenomes</taxon>
        <taxon>organismal metagenomes</taxon>
    </lineage>
</organism>
<name>A0A484USQ5_9ZZZZ</name>
<dbReference type="AlphaFoldDB" id="A0A484USQ5"/>
<reference evidence="3" key="1">
    <citation type="submission" date="2019-03" db="EMBL/GenBank/DDBJ databases">
        <authorList>
            <person name="Danneels B."/>
        </authorList>
    </citation>
    <scope>NUCLEOTIDE SEQUENCE</scope>
</reference>
<sequence>MKYATEVIDLLAAYPGRRFRMRHILNHVVPRASAAQVRAARMGVWRVLGALAQSGQVRIDRPDERNGSYAEYSWQTITSDAGNP</sequence>
<gene>
    <name evidence="1" type="ORF">ANDA3_3091</name>
    <name evidence="2" type="ORF">DAR2_2959</name>
    <name evidence="3" type="ORF">DAR3_2957</name>
</gene>
<evidence type="ECO:0000313" key="2">
    <source>
        <dbReference type="EMBL" id="VFR79565.1"/>
    </source>
</evidence>
<dbReference type="EMBL" id="CAADIJ010000029">
    <property type="protein sequence ID" value="VFR89669.1"/>
    <property type="molecule type" value="Genomic_DNA"/>
</dbReference>
<dbReference type="EMBL" id="CAADIL010000027">
    <property type="protein sequence ID" value="VFR79565.1"/>
    <property type="molecule type" value="Genomic_DNA"/>
</dbReference>
<proteinExistence type="predicted"/>
<dbReference type="EMBL" id="CAADIC010000029">
    <property type="protein sequence ID" value="VFR43468.1"/>
    <property type="molecule type" value="Genomic_DNA"/>
</dbReference>
<accession>A0A484USQ5</accession>